<keyword evidence="11" id="KW-1185">Reference proteome</keyword>
<evidence type="ECO:0000256" key="4">
    <source>
        <dbReference type="ARBA" id="ARBA00022989"/>
    </source>
</evidence>
<feature type="domain" description="Fibronectin type-III" evidence="9">
    <location>
        <begin position="126"/>
        <end position="226"/>
    </location>
</feature>
<keyword evidence="7" id="KW-0325">Glycoprotein</keyword>
<keyword evidence="3" id="KW-0732">Signal</keyword>
<dbReference type="InterPro" id="IPR013783">
    <property type="entry name" value="Ig-like_fold"/>
</dbReference>
<dbReference type="Proteomes" id="UP000298787">
    <property type="component" value="Chromosome 14"/>
</dbReference>
<keyword evidence="2 8" id="KW-0812">Transmembrane</keyword>
<dbReference type="PROSITE" id="PS50853">
    <property type="entry name" value="FN3"/>
    <property type="match status" value="1"/>
</dbReference>
<keyword evidence="6 10" id="KW-0675">Receptor</keyword>
<keyword evidence="4 8" id="KW-1133">Transmembrane helix</keyword>
<dbReference type="STRING" id="240159.A0A4V6ATR0"/>
<dbReference type="Gene3D" id="2.60.40.10">
    <property type="entry name" value="Immunoglobulins"/>
    <property type="match status" value="1"/>
</dbReference>
<dbReference type="InterPro" id="IPR003531">
    <property type="entry name" value="Hempt_rcpt_S_F1_CS"/>
</dbReference>
<protein>
    <submittedName>
        <fullName evidence="10">Interleukin-21 receptor</fullName>
    </submittedName>
</protein>
<dbReference type="GO" id="GO:0009897">
    <property type="term" value="C:external side of plasma membrane"/>
    <property type="evidence" value="ECO:0007669"/>
    <property type="project" value="TreeGrafter"/>
</dbReference>
<sequence length="547" mass="61702">MTDVPSYRRISLKPSAPHLSCSSSNPSIFNFHCHFDIHRLRRSISLPSPPSLPPPPQHKAVRVLGIRDRIDDVVTEVTDICEIKPPQSWCVMYPADLDSVAALGTMCTATATERDDQVIMSASESSSWDLGNVVATTEGFYNITWDHDNTDDSLQYTLRVRESKDLSKDPVHLLSLEEKHIRIAYEKLQPGVDYTVDVKVKLVPGIVYEGPWSEWSSTVNWRTAGTPAEPEGINRSWWYALLPSVFVVLLLLLGWLQKPYLQKKFQLITFIPKPNDFFNPLYRDYGGNFKEWVKPVFNECEYLRINSPVPTKNGKPHDVLQWSDEKRSYREDSEMKQDGDSVHMLQPHSNSLLFFQDGGSSQGTGHSTGHISIHTVTLYEEDVEGAAGEVVSQGSPNTLRSYQVGESFGSFEDNREQAGYDLEEPQMLDRQHGVLPHHDNEIANDLSVENINFQPHVQLNEPERVSLDSFVSNEQSDDGYPHVDLDTIDSGFGECGSPGASDSNIAEQIDSFHEHKGSNSNYVKQWMVCSTIQEDSRNSENDLNETQ</sequence>
<dbReference type="PANTHER" id="PTHR23037">
    <property type="entry name" value="CYTOKINE RECEPTOR"/>
    <property type="match status" value="1"/>
</dbReference>
<feature type="transmembrane region" description="Helical" evidence="8">
    <location>
        <begin position="237"/>
        <end position="256"/>
    </location>
</feature>
<dbReference type="GO" id="GO:0004896">
    <property type="term" value="F:cytokine receptor activity"/>
    <property type="evidence" value="ECO:0007669"/>
    <property type="project" value="InterPro"/>
</dbReference>
<dbReference type="PANTHER" id="PTHR23037:SF7">
    <property type="entry name" value="INTERLEUKIN-21 RECEPTOR"/>
    <property type="match status" value="1"/>
</dbReference>
<evidence type="ECO:0000259" key="9">
    <source>
        <dbReference type="PROSITE" id="PS50853"/>
    </source>
</evidence>
<comment type="subcellular location">
    <subcellularLocation>
        <location evidence="1">Membrane</location>
        <topology evidence="1">Single-pass type I membrane protein</topology>
    </subcellularLocation>
</comment>
<dbReference type="EMBL" id="CM014091">
    <property type="protein sequence ID" value="TKS82512.1"/>
    <property type="molecule type" value="Genomic_DNA"/>
</dbReference>
<dbReference type="PROSITE" id="PS01355">
    <property type="entry name" value="HEMATOPO_REC_S_F1"/>
    <property type="match status" value="1"/>
</dbReference>
<evidence type="ECO:0000256" key="7">
    <source>
        <dbReference type="ARBA" id="ARBA00023180"/>
    </source>
</evidence>
<dbReference type="CDD" id="cd00063">
    <property type="entry name" value="FN3"/>
    <property type="match status" value="1"/>
</dbReference>
<dbReference type="InterPro" id="IPR003961">
    <property type="entry name" value="FN3_dom"/>
</dbReference>
<keyword evidence="5 8" id="KW-0472">Membrane</keyword>
<evidence type="ECO:0000256" key="3">
    <source>
        <dbReference type="ARBA" id="ARBA00022729"/>
    </source>
</evidence>
<evidence type="ECO:0000256" key="6">
    <source>
        <dbReference type="ARBA" id="ARBA00023170"/>
    </source>
</evidence>
<evidence type="ECO:0000256" key="8">
    <source>
        <dbReference type="SAM" id="Phobius"/>
    </source>
</evidence>
<accession>A0A4V6ATR0</accession>
<dbReference type="InterPro" id="IPR036116">
    <property type="entry name" value="FN3_sf"/>
</dbReference>
<evidence type="ECO:0000313" key="10">
    <source>
        <dbReference type="EMBL" id="TKS82512.1"/>
    </source>
</evidence>
<evidence type="ECO:0000256" key="2">
    <source>
        <dbReference type="ARBA" id="ARBA00022692"/>
    </source>
</evidence>
<evidence type="ECO:0000313" key="11">
    <source>
        <dbReference type="Proteomes" id="UP000298787"/>
    </source>
</evidence>
<name>A0A4V6ATR0_COLLU</name>
<evidence type="ECO:0000256" key="5">
    <source>
        <dbReference type="ARBA" id="ARBA00023136"/>
    </source>
</evidence>
<gene>
    <name evidence="10" type="ORF">D9C73_016621</name>
</gene>
<evidence type="ECO:0000256" key="1">
    <source>
        <dbReference type="ARBA" id="ARBA00004479"/>
    </source>
</evidence>
<proteinExistence type="predicted"/>
<dbReference type="SUPFAM" id="SSF49265">
    <property type="entry name" value="Fibronectin type III"/>
    <property type="match status" value="1"/>
</dbReference>
<dbReference type="AlphaFoldDB" id="A0A4V6ATR0"/>
<organism evidence="10 11">
    <name type="scientific">Collichthys lucidus</name>
    <name type="common">Big head croaker</name>
    <name type="synonym">Sciaena lucida</name>
    <dbReference type="NCBI Taxonomy" id="240159"/>
    <lineage>
        <taxon>Eukaryota</taxon>
        <taxon>Metazoa</taxon>
        <taxon>Chordata</taxon>
        <taxon>Craniata</taxon>
        <taxon>Vertebrata</taxon>
        <taxon>Euteleostomi</taxon>
        <taxon>Actinopterygii</taxon>
        <taxon>Neopterygii</taxon>
        <taxon>Teleostei</taxon>
        <taxon>Neoteleostei</taxon>
        <taxon>Acanthomorphata</taxon>
        <taxon>Eupercaria</taxon>
        <taxon>Sciaenidae</taxon>
        <taxon>Collichthys</taxon>
    </lineage>
</organism>
<reference evidence="10 11" key="1">
    <citation type="submission" date="2019-01" db="EMBL/GenBank/DDBJ databases">
        <title>Genome Assembly of Collichthys lucidus.</title>
        <authorList>
            <person name="Cai M."/>
            <person name="Xiao S."/>
        </authorList>
    </citation>
    <scope>NUCLEOTIDE SEQUENCE [LARGE SCALE GENOMIC DNA]</scope>
    <source>
        <strain evidence="10">JT15FE1705JMU</strain>
        <tissue evidence="10">Muscle</tissue>
    </source>
</reference>